<dbReference type="SUPFAM" id="SSF158472">
    <property type="entry name" value="HAMP domain-like"/>
    <property type="match status" value="1"/>
</dbReference>
<dbReference type="CDD" id="cd06225">
    <property type="entry name" value="HAMP"/>
    <property type="match status" value="1"/>
</dbReference>
<dbReference type="InterPro" id="IPR050398">
    <property type="entry name" value="HssS/ArlS-like"/>
</dbReference>
<name>A0ABQ6ABQ6_9GAMM</name>
<keyword evidence="8" id="KW-0547">Nucleotide-binding</keyword>
<proteinExistence type="predicted"/>
<dbReference type="InterPro" id="IPR036890">
    <property type="entry name" value="HATPase_C_sf"/>
</dbReference>
<keyword evidence="9 17" id="KW-0418">Kinase</keyword>
<evidence type="ECO:0000256" key="12">
    <source>
        <dbReference type="ARBA" id="ARBA00023012"/>
    </source>
</evidence>
<dbReference type="InterPro" id="IPR038428">
    <property type="entry name" value="HK_sensor_dom_sf"/>
</dbReference>
<dbReference type="Pfam" id="PF16750">
    <property type="entry name" value="HK_sensor"/>
    <property type="match status" value="1"/>
</dbReference>
<accession>A0ABQ6ABQ6</accession>
<dbReference type="InterPro" id="IPR003660">
    <property type="entry name" value="HAMP_dom"/>
</dbReference>
<dbReference type="InterPro" id="IPR004358">
    <property type="entry name" value="Sig_transdc_His_kin-like_C"/>
</dbReference>
<keyword evidence="11 14" id="KW-1133">Transmembrane helix</keyword>
<evidence type="ECO:0000313" key="17">
    <source>
        <dbReference type="EMBL" id="GLR73930.1"/>
    </source>
</evidence>
<evidence type="ECO:0000256" key="6">
    <source>
        <dbReference type="ARBA" id="ARBA00022679"/>
    </source>
</evidence>
<dbReference type="SUPFAM" id="SSF47384">
    <property type="entry name" value="Homodimeric domain of signal transducing histidine kinase"/>
    <property type="match status" value="1"/>
</dbReference>
<evidence type="ECO:0000256" key="13">
    <source>
        <dbReference type="ARBA" id="ARBA00023136"/>
    </source>
</evidence>
<dbReference type="PRINTS" id="PR00344">
    <property type="entry name" value="BCTRLSENSOR"/>
</dbReference>
<dbReference type="Pfam" id="PF02518">
    <property type="entry name" value="HATPase_c"/>
    <property type="match status" value="1"/>
</dbReference>
<dbReference type="PANTHER" id="PTHR45528:SF1">
    <property type="entry name" value="SENSOR HISTIDINE KINASE CPXA"/>
    <property type="match status" value="1"/>
</dbReference>
<comment type="catalytic activity">
    <reaction evidence="1">
        <text>ATP + protein L-histidine = ADP + protein N-phospho-L-histidine.</text>
        <dbReference type="EC" id="2.7.13.3"/>
    </reaction>
</comment>
<dbReference type="GO" id="GO:0016301">
    <property type="term" value="F:kinase activity"/>
    <property type="evidence" value="ECO:0007669"/>
    <property type="project" value="UniProtKB-KW"/>
</dbReference>
<evidence type="ECO:0000256" key="8">
    <source>
        <dbReference type="ARBA" id="ARBA00022741"/>
    </source>
</evidence>
<dbReference type="SMART" id="SM00388">
    <property type="entry name" value="HisKA"/>
    <property type="match status" value="1"/>
</dbReference>
<dbReference type="Gene3D" id="3.30.565.10">
    <property type="entry name" value="Histidine kinase-like ATPase, C-terminal domain"/>
    <property type="match status" value="1"/>
</dbReference>
<feature type="transmembrane region" description="Helical" evidence="14">
    <location>
        <begin position="159"/>
        <end position="183"/>
    </location>
</feature>
<feature type="domain" description="HAMP" evidence="16">
    <location>
        <begin position="184"/>
        <end position="239"/>
    </location>
</feature>
<evidence type="ECO:0000256" key="11">
    <source>
        <dbReference type="ARBA" id="ARBA00022989"/>
    </source>
</evidence>
<dbReference type="Gene3D" id="1.10.287.130">
    <property type="match status" value="1"/>
</dbReference>
<dbReference type="SUPFAM" id="SSF55874">
    <property type="entry name" value="ATPase domain of HSP90 chaperone/DNA topoisomerase II/histidine kinase"/>
    <property type="match status" value="1"/>
</dbReference>
<dbReference type="Pfam" id="PF00672">
    <property type="entry name" value="HAMP"/>
    <property type="match status" value="1"/>
</dbReference>
<dbReference type="EC" id="2.7.13.3" evidence="3"/>
<feature type="domain" description="Histidine kinase" evidence="15">
    <location>
        <begin position="247"/>
        <end position="465"/>
    </location>
</feature>
<keyword evidence="10" id="KW-0067">ATP-binding</keyword>
<comment type="subcellular location">
    <subcellularLocation>
        <location evidence="2">Cell membrane</location>
        <topology evidence="2">Multi-pass membrane protein</topology>
    </subcellularLocation>
</comment>
<dbReference type="Proteomes" id="UP001156660">
    <property type="component" value="Unassembled WGS sequence"/>
</dbReference>
<evidence type="ECO:0000256" key="5">
    <source>
        <dbReference type="ARBA" id="ARBA00022553"/>
    </source>
</evidence>
<evidence type="ECO:0000256" key="10">
    <source>
        <dbReference type="ARBA" id="ARBA00022840"/>
    </source>
</evidence>
<dbReference type="InterPro" id="IPR003594">
    <property type="entry name" value="HATPase_dom"/>
</dbReference>
<evidence type="ECO:0000256" key="1">
    <source>
        <dbReference type="ARBA" id="ARBA00000085"/>
    </source>
</evidence>
<dbReference type="InterPro" id="IPR003661">
    <property type="entry name" value="HisK_dim/P_dom"/>
</dbReference>
<gene>
    <name evidence="17" type="ORF">GCM10007855_08040</name>
</gene>
<dbReference type="PANTHER" id="PTHR45528">
    <property type="entry name" value="SENSOR HISTIDINE KINASE CPXA"/>
    <property type="match status" value="1"/>
</dbReference>
<evidence type="ECO:0000256" key="4">
    <source>
        <dbReference type="ARBA" id="ARBA00022475"/>
    </source>
</evidence>
<keyword evidence="4" id="KW-1003">Cell membrane</keyword>
<organism evidence="17 18">
    <name type="scientific">Aliivibrio sifiae</name>
    <dbReference type="NCBI Taxonomy" id="566293"/>
    <lineage>
        <taxon>Bacteria</taxon>
        <taxon>Pseudomonadati</taxon>
        <taxon>Pseudomonadota</taxon>
        <taxon>Gammaproteobacteria</taxon>
        <taxon>Vibrionales</taxon>
        <taxon>Vibrionaceae</taxon>
        <taxon>Aliivibrio</taxon>
    </lineage>
</organism>
<dbReference type="InterPro" id="IPR005467">
    <property type="entry name" value="His_kinase_dom"/>
</dbReference>
<dbReference type="InterPro" id="IPR031930">
    <property type="entry name" value="HK_sensor"/>
</dbReference>
<keyword evidence="18" id="KW-1185">Reference proteome</keyword>
<keyword evidence="7 14" id="KW-0812">Transmembrane</keyword>
<evidence type="ECO:0000256" key="9">
    <source>
        <dbReference type="ARBA" id="ARBA00022777"/>
    </source>
</evidence>
<protein>
    <recommendedName>
        <fullName evidence="3">histidine kinase</fullName>
        <ecNumber evidence="3">2.7.13.3</ecNumber>
    </recommendedName>
</protein>
<dbReference type="Gene3D" id="6.10.340.10">
    <property type="match status" value="1"/>
</dbReference>
<sequence>MAMISRWFSSCPPFIRKHKNGLAFRLFSAFAVSLFLIISLQSLAEIALMKSMLRIPSSIQEEMLDLAYQANVLIDEGDMDELADWANAQEYYLFVLDKNNHPITHRDMHPHFEFKLKYLRPLNTQLDNEVNQPIIGIPLNNRLTIVMQMPYQYHPARNFSLYFSIIKILISGAILGLFSWVIARYLQKPLDKLREVSHRLSEGDFTIKVADEIGHSVREFSELAHDFDNMTSEIHSLAEKQKRLIRDVSHELRTPLARHNLALHLLRKKTDNEHAHLLDRLENESTEMNTLVGEILEFSQLENARYSTELERLMIDSYCDAQITQLRSDLKANQTLDVIFSHNSQMVMADRRLLVRTVSNLISNAIKYAGDNAKIQLSTTNYEEKDQQYVAIIVEDDGLGIPEHQLSDIFSPFTRLESARDKQSGGYGLGLAIVKEAMSVMKGKVMAENRKEGGLRISLLFPISFSCNK</sequence>
<evidence type="ECO:0000259" key="15">
    <source>
        <dbReference type="PROSITE" id="PS50109"/>
    </source>
</evidence>
<dbReference type="PROSITE" id="PS50885">
    <property type="entry name" value="HAMP"/>
    <property type="match status" value="1"/>
</dbReference>
<evidence type="ECO:0000256" key="3">
    <source>
        <dbReference type="ARBA" id="ARBA00012438"/>
    </source>
</evidence>
<dbReference type="Gene3D" id="3.30.450.170">
    <property type="entry name" value="Two-component histidine kinase, sensor domain"/>
    <property type="match status" value="1"/>
</dbReference>
<evidence type="ECO:0000259" key="16">
    <source>
        <dbReference type="PROSITE" id="PS50885"/>
    </source>
</evidence>
<reference evidence="18" key="1">
    <citation type="journal article" date="2019" name="Int. J. Syst. Evol. Microbiol.">
        <title>The Global Catalogue of Microorganisms (GCM) 10K type strain sequencing project: providing services to taxonomists for standard genome sequencing and annotation.</title>
        <authorList>
            <consortium name="The Broad Institute Genomics Platform"/>
            <consortium name="The Broad Institute Genome Sequencing Center for Infectious Disease"/>
            <person name="Wu L."/>
            <person name="Ma J."/>
        </authorList>
    </citation>
    <scope>NUCLEOTIDE SEQUENCE [LARGE SCALE GENOMIC DNA]</scope>
    <source>
        <strain evidence="18">NBRC 105001</strain>
    </source>
</reference>
<evidence type="ECO:0000256" key="14">
    <source>
        <dbReference type="SAM" id="Phobius"/>
    </source>
</evidence>
<keyword evidence="13 14" id="KW-0472">Membrane</keyword>
<keyword evidence="6" id="KW-0808">Transferase</keyword>
<dbReference type="InterPro" id="IPR036097">
    <property type="entry name" value="HisK_dim/P_sf"/>
</dbReference>
<dbReference type="PROSITE" id="PS50109">
    <property type="entry name" value="HIS_KIN"/>
    <property type="match status" value="1"/>
</dbReference>
<dbReference type="SMART" id="SM00304">
    <property type="entry name" value="HAMP"/>
    <property type="match status" value="1"/>
</dbReference>
<dbReference type="CDD" id="cd00082">
    <property type="entry name" value="HisKA"/>
    <property type="match status" value="1"/>
</dbReference>
<comment type="caution">
    <text evidence="17">The sequence shown here is derived from an EMBL/GenBank/DDBJ whole genome shotgun (WGS) entry which is preliminary data.</text>
</comment>
<keyword evidence="5" id="KW-0597">Phosphoprotein</keyword>
<dbReference type="Pfam" id="PF00512">
    <property type="entry name" value="HisKA"/>
    <property type="match status" value="1"/>
</dbReference>
<evidence type="ECO:0000256" key="2">
    <source>
        <dbReference type="ARBA" id="ARBA00004651"/>
    </source>
</evidence>
<dbReference type="SMART" id="SM00387">
    <property type="entry name" value="HATPase_c"/>
    <property type="match status" value="1"/>
</dbReference>
<evidence type="ECO:0000313" key="18">
    <source>
        <dbReference type="Proteomes" id="UP001156660"/>
    </source>
</evidence>
<keyword evidence="12" id="KW-0902">Two-component regulatory system</keyword>
<dbReference type="EMBL" id="BSOU01000002">
    <property type="protein sequence ID" value="GLR73930.1"/>
    <property type="molecule type" value="Genomic_DNA"/>
</dbReference>
<evidence type="ECO:0000256" key="7">
    <source>
        <dbReference type="ARBA" id="ARBA00022692"/>
    </source>
</evidence>